<evidence type="ECO:0000256" key="1">
    <source>
        <dbReference type="ARBA" id="ARBA00006926"/>
    </source>
</evidence>
<dbReference type="AlphaFoldDB" id="A0A916JTK8"/>
<dbReference type="FunFam" id="3.40.30.10:FF:000010">
    <property type="entry name" value="Glutathione peroxidase"/>
    <property type="match status" value="1"/>
</dbReference>
<dbReference type="PROSITE" id="PS51355">
    <property type="entry name" value="GLUTATHIONE_PEROXID_3"/>
    <property type="match status" value="1"/>
</dbReference>
<evidence type="ECO:0000313" key="4">
    <source>
        <dbReference type="EMBL" id="CAG7602319.1"/>
    </source>
</evidence>
<dbReference type="PROSITE" id="PS00763">
    <property type="entry name" value="GLUTATHIONE_PEROXID_2"/>
    <property type="match status" value="1"/>
</dbReference>
<dbReference type="RefSeq" id="WP_216797049.1">
    <property type="nucleotide sequence ID" value="NZ_OU343031.1"/>
</dbReference>
<evidence type="ECO:0000256" key="3">
    <source>
        <dbReference type="ARBA" id="ARBA00023002"/>
    </source>
</evidence>
<dbReference type="PANTHER" id="PTHR11592">
    <property type="entry name" value="GLUTATHIONE PEROXIDASE"/>
    <property type="match status" value="1"/>
</dbReference>
<keyword evidence="2 4" id="KW-0575">Peroxidase</keyword>
<dbReference type="KEGG" id="vtr:MYVALT_F_03270"/>
<organism evidence="4 5">
    <name type="scientific">Candidatus Vallotiella hemipterorum</name>
    <dbReference type="NCBI Taxonomy" id="1177213"/>
    <lineage>
        <taxon>Bacteria</taxon>
        <taxon>Pseudomonadati</taxon>
        <taxon>Pseudomonadota</taxon>
        <taxon>Betaproteobacteria</taxon>
        <taxon>Burkholderiales</taxon>
        <taxon>Burkholderiaceae</taxon>
        <taxon>Candidatus Vallotiella</taxon>
    </lineage>
</organism>
<evidence type="ECO:0000313" key="5">
    <source>
        <dbReference type="Proteomes" id="UP000693996"/>
    </source>
</evidence>
<protein>
    <submittedName>
        <fullName evidence="4">Glutathione peroxidase homolog BsaA</fullName>
        <ecNumber evidence="4">1.-.-.-</ecNumber>
    </submittedName>
</protein>
<sequence length="159" mass="18326">MNNIYLFSAQLLGGEDIMLERYRGKVLLIVNTASACHFASQYKELQILYKQYAACGLEILDFPCNQFGKQELRTATQIEKCCYTNSKVKFPVFNKINVNGIYAHPLYYYLTRKVPGILGIKAIKWNFTKFLITREGQPVKRYAPITRPSLIAPDIEKFL</sequence>
<reference evidence="4" key="1">
    <citation type="submission" date="2021-06" db="EMBL/GenBank/DDBJ databases">
        <authorList>
            <person name="Szabo G."/>
        </authorList>
    </citation>
    <scope>NUCLEOTIDE SEQUENCE</scope>
    <source>
        <strain evidence="4">MYVALT</strain>
    </source>
</reference>
<keyword evidence="5" id="KW-1185">Reference proteome</keyword>
<dbReference type="PIRSF" id="PIRSF000303">
    <property type="entry name" value="Glutathion_perox"/>
    <property type="match status" value="1"/>
</dbReference>
<evidence type="ECO:0000256" key="2">
    <source>
        <dbReference type="ARBA" id="ARBA00022559"/>
    </source>
</evidence>
<keyword evidence="3 4" id="KW-0560">Oxidoreductase</keyword>
<dbReference type="Proteomes" id="UP000693996">
    <property type="component" value="Chromosome"/>
</dbReference>
<dbReference type="CDD" id="cd00340">
    <property type="entry name" value="GSH_Peroxidase"/>
    <property type="match status" value="1"/>
</dbReference>
<comment type="similarity">
    <text evidence="1">Belongs to the glutathione peroxidase family.</text>
</comment>
<dbReference type="GO" id="GO:0004601">
    <property type="term" value="F:peroxidase activity"/>
    <property type="evidence" value="ECO:0007669"/>
    <property type="project" value="UniProtKB-KW"/>
</dbReference>
<name>A0A916JTK8_9BURK</name>
<dbReference type="EC" id="1.-.-.-" evidence="4"/>
<dbReference type="EMBL" id="OU343031">
    <property type="protein sequence ID" value="CAG7602319.1"/>
    <property type="molecule type" value="Genomic_DNA"/>
</dbReference>
<accession>A0A916JTK8</accession>
<dbReference type="Pfam" id="PF00255">
    <property type="entry name" value="GSHPx"/>
    <property type="match status" value="1"/>
</dbReference>
<dbReference type="PANTHER" id="PTHR11592:SF78">
    <property type="entry name" value="GLUTATHIONE PEROXIDASE"/>
    <property type="match status" value="1"/>
</dbReference>
<dbReference type="GO" id="GO:0006979">
    <property type="term" value="P:response to oxidative stress"/>
    <property type="evidence" value="ECO:0007669"/>
    <property type="project" value="InterPro"/>
</dbReference>
<dbReference type="InterPro" id="IPR000889">
    <property type="entry name" value="Glutathione_peroxidase"/>
</dbReference>
<proteinExistence type="inferred from homology"/>
<dbReference type="InterPro" id="IPR029760">
    <property type="entry name" value="GPX_CS"/>
</dbReference>
<gene>
    <name evidence="4" type="primary">bsaA</name>
    <name evidence="4" type="ORF">MYVALT_F_03270</name>
</gene>